<feature type="domain" description="Septum formation inhibitor MinC N-terminal" evidence="9">
    <location>
        <begin position="7"/>
        <end position="72"/>
    </location>
</feature>
<dbReference type="RefSeq" id="WP_111570162.1">
    <property type="nucleotide sequence ID" value="NZ_PIPK01000013.1"/>
</dbReference>
<proteinExistence type="inferred from homology"/>
<comment type="subunit">
    <text evidence="6">Interacts with MinD and FtsZ.</text>
</comment>
<dbReference type="EMBL" id="PIPK01000013">
    <property type="protein sequence ID" value="RUO20493.1"/>
    <property type="molecule type" value="Genomic_DNA"/>
</dbReference>
<comment type="caution">
    <text evidence="10">The sequence shown here is derived from an EMBL/GenBank/DDBJ whole genome shotgun (WGS) entry which is preliminary data.</text>
</comment>
<dbReference type="GO" id="GO:0051302">
    <property type="term" value="P:regulation of cell division"/>
    <property type="evidence" value="ECO:0007669"/>
    <property type="project" value="InterPro"/>
</dbReference>
<evidence type="ECO:0000313" key="12">
    <source>
        <dbReference type="Proteomes" id="UP000249203"/>
    </source>
</evidence>
<gene>
    <name evidence="6 11" type="primary">minC</name>
    <name evidence="10" type="ORF">B0I24_11360</name>
    <name evidence="11" type="ORF">CWE07_12055</name>
</gene>
<evidence type="ECO:0000256" key="5">
    <source>
        <dbReference type="ARBA" id="ARBA00025606"/>
    </source>
</evidence>
<comment type="function">
    <text evidence="5 6">Cell division inhibitor that blocks the formation of polar Z ring septums. Rapidly oscillates between the poles of the cell to destabilize FtsZ filaments that have formed before they mature into polar Z rings. Prevents FtsZ polymerization.</text>
</comment>
<dbReference type="AlphaFoldDB" id="A0A327WRU7"/>
<dbReference type="GO" id="GO:0000902">
    <property type="term" value="P:cell morphogenesis"/>
    <property type="evidence" value="ECO:0007669"/>
    <property type="project" value="InterPro"/>
</dbReference>
<dbReference type="EMBL" id="QLMD01000013">
    <property type="protein sequence ID" value="RAJ94906.1"/>
    <property type="molecule type" value="Genomic_DNA"/>
</dbReference>
<evidence type="ECO:0000313" key="10">
    <source>
        <dbReference type="EMBL" id="RAJ94906.1"/>
    </source>
</evidence>
<evidence type="ECO:0000256" key="4">
    <source>
        <dbReference type="ARBA" id="ARBA00023306"/>
    </source>
</evidence>
<dbReference type="Gene3D" id="2.160.20.70">
    <property type="match status" value="1"/>
</dbReference>
<sequence>MSSQPSLKGSSFTLSVLQLDNRDAEQAIEYLAAKIAQAPNFFRYAPLVVQLDGSEHQVDFETLKRGIEALDMRIVGVTGWQHEALKAQIHGAGLATMQGGAATSQPTPSQAPSSHANKDAQTPARQSAMVVKTPVRSGQQIYARDRDLIVLGAVSNGAEVIADGSVQVYGALRGRAIAGAQGDTEAHIICHNLQAELCSIAGSYWLSDQIEPDYWQQPALISRSQDALQIETLQI</sequence>
<keyword evidence="13" id="KW-1185">Reference proteome</keyword>
<evidence type="ECO:0000256" key="7">
    <source>
        <dbReference type="SAM" id="MobiDB-lite"/>
    </source>
</evidence>
<name>A0A327WRU7_9GAMM</name>
<dbReference type="Pfam" id="PF05209">
    <property type="entry name" value="MinC_N"/>
    <property type="match status" value="1"/>
</dbReference>
<dbReference type="Proteomes" id="UP000249203">
    <property type="component" value="Unassembled WGS sequence"/>
</dbReference>
<dbReference type="InterPro" id="IPR013033">
    <property type="entry name" value="MinC"/>
</dbReference>
<dbReference type="GO" id="GO:1901891">
    <property type="term" value="P:regulation of cell septum assembly"/>
    <property type="evidence" value="ECO:0007669"/>
    <property type="project" value="InterPro"/>
</dbReference>
<keyword evidence="2 6" id="KW-0132">Cell division</keyword>
<keyword evidence="4 6" id="KW-0131">Cell cycle</keyword>
<dbReference type="OrthoDB" id="9794530at2"/>
<dbReference type="InterPro" id="IPR016098">
    <property type="entry name" value="CAP/MinC_C"/>
</dbReference>
<evidence type="ECO:0000256" key="3">
    <source>
        <dbReference type="ARBA" id="ARBA00023210"/>
    </source>
</evidence>
<evidence type="ECO:0000256" key="2">
    <source>
        <dbReference type="ARBA" id="ARBA00022618"/>
    </source>
</evidence>
<dbReference type="NCBIfam" id="TIGR01222">
    <property type="entry name" value="minC"/>
    <property type="match status" value="1"/>
</dbReference>
<dbReference type="PANTHER" id="PTHR34108:SF1">
    <property type="entry name" value="SEPTUM SITE-DETERMINING PROTEIN MINC"/>
    <property type="match status" value="1"/>
</dbReference>
<evidence type="ECO:0000259" key="8">
    <source>
        <dbReference type="Pfam" id="PF03775"/>
    </source>
</evidence>
<dbReference type="Proteomes" id="UP000287865">
    <property type="component" value="Unassembled WGS sequence"/>
</dbReference>
<protein>
    <recommendedName>
        <fullName evidence="6">Probable septum site-determining protein MinC</fullName>
    </recommendedName>
</protein>
<dbReference type="PANTHER" id="PTHR34108">
    <property type="entry name" value="SEPTUM SITE-DETERMINING PROTEIN MINC"/>
    <property type="match status" value="1"/>
</dbReference>
<organism evidence="10 12">
    <name type="scientific">Aliidiomarina maris</name>
    <dbReference type="NCBI Taxonomy" id="531312"/>
    <lineage>
        <taxon>Bacteria</taxon>
        <taxon>Pseudomonadati</taxon>
        <taxon>Pseudomonadota</taxon>
        <taxon>Gammaproteobacteria</taxon>
        <taxon>Alteromonadales</taxon>
        <taxon>Idiomarinaceae</taxon>
        <taxon>Aliidiomarina</taxon>
    </lineage>
</organism>
<evidence type="ECO:0000313" key="11">
    <source>
        <dbReference type="EMBL" id="RUO20493.1"/>
    </source>
</evidence>
<evidence type="ECO:0000259" key="9">
    <source>
        <dbReference type="Pfam" id="PF05209"/>
    </source>
</evidence>
<reference evidence="11 13" key="1">
    <citation type="journal article" date="2018" name="Front. Microbiol.">
        <title>Genome-Based Analysis Reveals the Taxonomy and Diversity of the Family Idiomarinaceae.</title>
        <authorList>
            <person name="Liu Y."/>
            <person name="Lai Q."/>
            <person name="Shao Z."/>
        </authorList>
    </citation>
    <scope>NUCLEOTIDE SEQUENCE [LARGE SCALE GENOMIC DNA]</scope>
    <source>
        <strain evidence="11 13">CF12-14</strain>
    </source>
</reference>
<evidence type="ECO:0000313" key="13">
    <source>
        <dbReference type="Proteomes" id="UP000287865"/>
    </source>
</evidence>
<dbReference type="GO" id="GO:0000917">
    <property type="term" value="P:division septum assembly"/>
    <property type="evidence" value="ECO:0007669"/>
    <property type="project" value="UniProtKB-KW"/>
</dbReference>
<keyword evidence="3 6" id="KW-0717">Septation</keyword>
<dbReference type="InterPro" id="IPR005526">
    <property type="entry name" value="Septum_form_inhib_MinC_C"/>
</dbReference>
<evidence type="ECO:0000256" key="1">
    <source>
        <dbReference type="ARBA" id="ARBA00006291"/>
    </source>
</evidence>
<dbReference type="HAMAP" id="MF_00267">
    <property type="entry name" value="MinC"/>
    <property type="match status" value="1"/>
</dbReference>
<evidence type="ECO:0000256" key="6">
    <source>
        <dbReference type="HAMAP-Rule" id="MF_00267"/>
    </source>
</evidence>
<reference evidence="10 12" key="2">
    <citation type="submission" date="2018-06" db="EMBL/GenBank/DDBJ databases">
        <title>Genomic Encyclopedia of Type Strains, Phase III (KMG-III): the genomes of soil and plant-associated and newly described type strains.</title>
        <authorList>
            <person name="Whitman W."/>
        </authorList>
    </citation>
    <scope>NUCLEOTIDE SEQUENCE [LARGE SCALE GENOMIC DNA]</scope>
    <source>
        <strain evidence="10 12">CGMCC 1.15366</strain>
    </source>
</reference>
<dbReference type="SUPFAM" id="SSF63848">
    <property type="entry name" value="Cell-division inhibitor MinC, C-terminal domain"/>
    <property type="match status" value="1"/>
</dbReference>
<feature type="compositionally biased region" description="Low complexity" evidence="7">
    <location>
        <begin position="101"/>
        <end position="114"/>
    </location>
</feature>
<dbReference type="InterPro" id="IPR007874">
    <property type="entry name" value="MinC_N"/>
</dbReference>
<dbReference type="Gene3D" id="3.30.70.260">
    <property type="match status" value="1"/>
</dbReference>
<accession>A0A327WRU7</accession>
<dbReference type="Pfam" id="PF03775">
    <property type="entry name" value="MinC_C"/>
    <property type="match status" value="1"/>
</dbReference>
<dbReference type="InterPro" id="IPR036145">
    <property type="entry name" value="MinC_C_sf"/>
</dbReference>
<feature type="region of interest" description="Disordered" evidence="7">
    <location>
        <begin position="97"/>
        <end position="129"/>
    </location>
</feature>
<feature type="domain" description="Septum formation inhibitor MinC C-terminal" evidence="8">
    <location>
        <begin position="130"/>
        <end position="231"/>
    </location>
</feature>
<comment type="similarity">
    <text evidence="1 6">Belongs to the MinC family.</text>
</comment>